<evidence type="ECO:0000256" key="14">
    <source>
        <dbReference type="ARBA" id="ARBA00023125"/>
    </source>
</evidence>
<evidence type="ECO:0000259" key="22">
    <source>
        <dbReference type="PROSITE" id="PS50160"/>
    </source>
</evidence>
<dbReference type="InterPro" id="IPR014145">
    <property type="entry name" value="LigD_pol_dom"/>
</dbReference>
<feature type="compositionally biased region" description="Basic and acidic residues" evidence="21">
    <location>
        <begin position="1"/>
        <end position="15"/>
    </location>
</feature>
<keyword evidence="11" id="KW-0269">Exonuclease</keyword>
<dbReference type="NCBIfam" id="TIGR02778">
    <property type="entry name" value="ligD_pol"/>
    <property type="match status" value="1"/>
</dbReference>
<evidence type="ECO:0000256" key="19">
    <source>
        <dbReference type="ARBA" id="ARBA00029943"/>
    </source>
</evidence>
<keyword evidence="8" id="KW-0547">Nucleotide-binding</keyword>
<evidence type="ECO:0000256" key="8">
    <source>
        <dbReference type="ARBA" id="ARBA00022741"/>
    </source>
</evidence>
<keyword evidence="16" id="KW-0234">DNA repair</keyword>
<dbReference type="Proteomes" id="UP001363035">
    <property type="component" value="Unassembled WGS sequence"/>
</dbReference>
<dbReference type="GO" id="GO:0003910">
    <property type="term" value="F:DNA ligase (ATP) activity"/>
    <property type="evidence" value="ECO:0007669"/>
    <property type="project" value="UniProtKB-EC"/>
</dbReference>
<feature type="region of interest" description="Disordered" evidence="21">
    <location>
        <begin position="1"/>
        <end position="25"/>
    </location>
</feature>
<evidence type="ECO:0000256" key="4">
    <source>
        <dbReference type="ARBA" id="ARBA00022679"/>
    </source>
</evidence>
<dbReference type="InterPro" id="IPR014143">
    <property type="entry name" value="NHEJ_ligase_prk"/>
</dbReference>
<sequence length="843" mass="96021">MGKLDLYQKKRDFSKTAEPSENGLKDSSSKLIFTVQRHHASRLHYDFRLEIDGVLKSWAVPKGPSLNPKDRRLAVEVEDHPLSYADFEGSIPKGNYGAGTVVVFDSGTYDLVAAKNEKEFLKQWKEGSIKFELHGEKLKGEFALVRMKGDDPTNWLLIKHKDEYAVEKEYDAEDFIAASVKKEGKTFKKEGTSIKKKVLKTEEATPETSEKQSKKKAEAVPAPMLTKLSPDLPDGAEWIYEKKFDGFRILAEKNGEKTNLYSRNGNLLNKQYPSIVKALAEIDKDFVLDGELVIENKQNQSQFQLLKSGEPIAAGLSLNYYVFDMLSLDGNDLRDFELENRKELLRLFLEKVKAKQIHFVPSLDLQVDNMLVHAEENKWEGVIAKDKTSTYLSGKRSSSWLKIKLRNTQEAIICGYTVPQGGRKYFGALVLGVMEKGELLYIGNCGTGFNDDSLKELHGSFSKLIRKTKPFPAAVKIAKAREVTWLSPKLVCDVYYSEWTMDRHLRHPVYKGLRADKSAEETKLEVIEPQETEKGSAIEKEKLANEKELVFGKKKVSLTNLNKIYWPKEQISKGEMLSYYEQIADFILPYLKDKPISLNRYPNGIDKPGFFQKGVEPKQLPSWVKTTEIYSKSTEKTIDYLLCNDVASLLFIANLGSIEINPWLSTYKKPEKPQFAVLDLDPNGADFKEVVQVALSCHDILNNAEVPHYIKTSGSSGLHIYMNMDQKYDYELVRDFVQLLAEMLQSAHPDTTSIIRDPKKRKNLIYLDYLQNKQGQTIAAPYSVRPKPGATVSAPLHWEEVNDELSIKDFDIFSMPKRLKDLADPWENIWKDTVDLKAAIKKF</sequence>
<keyword evidence="6" id="KW-0540">Nuclease</keyword>
<evidence type="ECO:0000256" key="21">
    <source>
        <dbReference type="SAM" id="MobiDB-lite"/>
    </source>
</evidence>
<keyword evidence="7" id="KW-0479">Metal-binding</keyword>
<evidence type="ECO:0000256" key="7">
    <source>
        <dbReference type="ARBA" id="ARBA00022723"/>
    </source>
</evidence>
<keyword evidence="3 23" id="KW-0436">Ligase</keyword>
<organism evidence="23 24">
    <name type="scientific">Sphingobacterium tenebrionis</name>
    <dbReference type="NCBI Taxonomy" id="3111775"/>
    <lineage>
        <taxon>Bacteria</taxon>
        <taxon>Pseudomonadati</taxon>
        <taxon>Bacteroidota</taxon>
        <taxon>Sphingobacteriia</taxon>
        <taxon>Sphingobacteriales</taxon>
        <taxon>Sphingobacteriaceae</taxon>
        <taxon>Sphingobacterium</taxon>
    </lineage>
</organism>
<evidence type="ECO:0000256" key="12">
    <source>
        <dbReference type="ARBA" id="ARBA00022840"/>
    </source>
</evidence>
<evidence type="ECO:0000256" key="1">
    <source>
        <dbReference type="ARBA" id="ARBA00001936"/>
    </source>
</evidence>
<dbReference type="EMBL" id="JAYLLN010000007">
    <property type="protein sequence ID" value="MEI5984239.1"/>
    <property type="molecule type" value="Genomic_DNA"/>
</dbReference>
<keyword evidence="15" id="KW-0233">DNA recombination</keyword>
<dbReference type="CDD" id="cd07971">
    <property type="entry name" value="OBF_DNA_ligase_LigD"/>
    <property type="match status" value="1"/>
</dbReference>
<dbReference type="InterPro" id="IPR052171">
    <property type="entry name" value="NHEJ_LigD"/>
</dbReference>
<dbReference type="Pfam" id="PF04679">
    <property type="entry name" value="DNA_ligase_A_C"/>
    <property type="match status" value="1"/>
</dbReference>
<proteinExistence type="predicted"/>
<keyword evidence="24" id="KW-1185">Reference proteome</keyword>
<evidence type="ECO:0000256" key="13">
    <source>
        <dbReference type="ARBA" id="ARBA00022932"/>
    </source>
</evidence>
<dbReference type="SUPFAM" id="SSF56091">
    <property type="entry name" value="DNA ligase/mRNA capping enzyme, catalytic domain"/>
    <property type="match status" value="1"/>
</dbReference>
<feature type="compositionally biased region" description="Basic and acidic residues" evidence="21">
    <location>
        <begin position="200"/>
        <end position="218"/>
    </location>
</feature>
<protein>
    <recommendedName>
        <fullName evidence="2">DNA ligase (ATP)</fullName>
        <ecNumber evidence="2">6.5.1.1</ecNumber>
    </recommendedName>
    <alternativeName>
        <fullName evidence="19">NHEJ DNA polymerase</fullName>
    </alternativeName>
</protein>
<dbReference type="InterPro" id="IPR012340">
    <property type="entry name" value="NA-bd_OB-fold"/>
</dbReference>
<evidence type="ECO:0000256" key="5">
    <source>
        <dbReference type="ARBA" id="ARBA00022695"/>
    </source>
</evidence>
<accession>A0ABU8I3F3</accession>
<dbReference type="PANTHER" id="PTHR42705:SF2">
    <property type="entry name" value="BIFUNCTIONAL NON-HOMOLOGOUS END JOINING PROTEIN LIGD"/>
    <property type="match status" value="1"/>
</dbReference>
<keyword evidence="12" id="KW-0067">ATP-binding</keyword>
<evidence type="ECO:0000256" key="20">
    <source>
        <dbReference type="ARBA" id="ARBA00034003"/>
    </source>
</evidence>
<dbReference type="Gene3D" id="3.90.920.10">
    <property type="entry name" value="DNA primase, PRIM domain"/>
    <property type="match status" value="1"/>
</dbReference>
<dbReference type="NCBIfam" id="TIGR02777">
    <property type="entry name" value="LigD_PE_dom"/>
    <property type="match status" value="1"/>
</dbReference>
<keyword evidence="13" id="KW-0239">DNA-directed DNA polymerase</keyword>
<feature type="domain" description="ATP-dependent DNA ligase family profile" evidence="22">
    <location>
        <begin position="320"/>
        <end position="448"/>
    </location>
</feature>
<dbReference type="EC" id="6.5.1.1" evidence="2"/>
<evidence type="ECO:0000256" key="2">
    <source>
        <dbReference type="ARBA" id="ARBA00012727"/>
    </source>
</evidence>
<dbReference type="PROSITE" id="PS50160">
    <property type="entry name" value="DNA_LIGASE_A3"/>
    <property type="match status" value="1"/>
</dbReference>
<dbReference type="InterPro" id="IPR012310">
    <property type="entry name" value="DNA_ligase_ATP-dep_cent"/>
</dbReference>
<keyword evidence="10" id="KW-0378">Hydrolase</keyword>
<keyword evidence="18" id="KW-0511">Multifunctional enzyme</keyword>
<dbReference type="Gene3D" id="3.30.470.30">
    <property type="entry name" value="DNA ligase/mRNA capping enzyme"/>
    <property type="match status" value="1"/>
</dbReference>
<comment type="catalytic activity">
    <reaction evidence="20">
        <text>ATP + (deoxyribonucleotide)n-3'-hydroxyl + 5'-phospho-(deoxyribonucleotide)m = (deoxyribonucleotide)n+m + AMP + diphosphate.</text>
        <dbReference type="EC" id="6.5.1.1"/>
    </reaction>
</comment>
<evidence type="ECO:0000256" key="6">
    <source>
        <dbReference type="ARBA" id="ARBA00022722"/>
    </source>
</evidence>
<dbReference type="PANTHER" id="PTHR42705">
    <property type="entry name" value="BIFUNCTIONAL NON-HOMOLOGOUS END JOINING PROTEIN LIGD"/>
    <property type="match status" value="1"/>
</dbReference>
<reference evidence="23 24" key="1">
    <citation type="submission" date="2024-01" db="EMBL/GenBank/DDBJ databases">
        <title>Sphingobacterium tenebrionis sp. nov., a novel endophyte isolated from tenebrio molitor intestines.</title>
        <authorList>
            <person name="Zhang C."/>
        </authorList>
    </citation>
    <scope>NUCLEOTIDE SEQUENCE [LARGE SCALE GENOMIC DNA]</scope>
    <source>
        <strain evidence="23 24">PU5-4</strain>
    </source>
</reference>
<keyword evidence="14" id="KW-0238">DNA-binding</keyword>
<evidence type="ECO:0000256" key="11">
    <source>
        <dbReference type="ARBA" id="ARBA00022839"/>
    </source>
</evidence>
<evidence type="ECO:0000256" key="18">
    <source>
        <dbReference type="ARBA" id="ARBA00023268"/>
    </source>
</evidence>
<dbReference type="SUPFAM" id="SSF50249">
    <property type="entry name" value="Nucleic acid-binding proteins"/>
    <property type="match status" value="1"/>
</dbReference>
<dbReference type="Gene3D" id="2.40.50.140">
    <property type="entry name" value="Nucleic acid-binding proteins"/>
    <property type="match status" value="1"/>
</dbReference>
<evidence type="ECO:0000256" key="16">
    <source>
        <dbReference type="ARBA" id="ARBA00023204"/>
    </source>
</evidence>
<keyword evidence="4" id="KW-0808">Transferase</keyword>
<dbReference type="RefSeq" id="WP_336557366.1">
    <property type="nucleotide sequence ID" value="NZ_JAYLLN010000007.1"/>
</dbReference>
<evidence type="ECO:0000256" key="10">
    <source>
        <dbReference type="ARBA" id="ARBA00022801"/>
    </source>
</evidence>
<name>A0ABU8I3F3_9SPHI</name>
<dbReference type="NCBIfam" id="TIGR02779">
    <property type="entry name" value="NHEJ_ligase_lig"/>
    <property type="match status" value="1"/>
</dbReference>
<dbReference type="Pfam" id="PF01068">
    <property type="entry name" value="DNA_ligase_A_M"/>
    <property type="match status" value="1"/>
</dbReference>
<evidence type="ECO:0000256" key="9">
    <source>
        <dbReference type="ARBA" id="ARBA00022763"/>
    </source>
</evidence>
<dbReference type="InterPro" id="IPR014144">
    <property type="entry name" value="LigD_PE_domain"/>
</dbReference>
<evidence type="ECO:0000256" key="3">
    <source>
        <dbReference type="ARBA" id="ARBA00022598"/>
    </source>
</evidence>
<gene>
    <name evidence="23" type="primary">ligD</name>
    <name evidence="23" type="ORF">VJ786_04915</name>
</gene>
<feature type="region of interest" description="Disordered" evidence="21">
    <location>
        <begin position="200"/>
        <end position="219"/>
    </location>
</feature>
<dbReference type="NCBIfam" id="TIGR02776">
    <property type="entry name" value="NHEJ_ligase_prk"/>
    <property type="match status" value="1"/>
</dbReference>
<evidence type="ECO:0000313" key="23">
    <source>
        <dbReference type="EMBL" id="MEI5984239.1"/>
    </source>
</evidence>
<evidence type="ECO:0000313" key="24">
    <source>
        <dbReference type="Proteomes" id="UP001363035"/>
    </source>
</evidence>
<dbReference type="Pfam" id="PF21686">
    <property type="entry name" value="LigD_Prim-Pol"/>
    <property type="match status" value="1"/>
</dbReference>
<keyword evidence="9" id="KW-0227">DNA damage</keyword>
<dbReference type="InterPro" id="IPR014146">
    <property type="entry name" value="LigD_ligase_dom"/>
</dbReference>
<keyword evidence="5" id="KW-0548">Nucleotidyltransferase</keyword>
<dbReference type="Pfam" id="PF13298">
    <property type="entry name" value="LigD_N"/>
    <property type="match status" value="1"/>
</dbReference>
<dbReference type="Gene3D" id="3.30.1490.70">
    <property type="match status" value="1"/>
</dbReference>
<dbReference type="InterPro" id="IPR012309">
    <property type="entry name" value="DNA_ligase_ATP-dep_C"/>
</dbReference>
<evidence type="ECO:0000256" key="15">
    <source>
        <dbReference type="ARBA" id="ARBA00023172"/>
    </source>
</evidence>
<comment type="caution">
    <text evidence="23">The sequence shown here is derived from an EMBL/GenBank/DDBJ whole genome shotgun (WGS) entry which is preliminary data.</text>
</comment>
<dbReference type="CDD" id="cd07906">
    <property type="entry name" value="Adenylation_DNA_ligase_LigD_LigC"/>
    <property type="match status" value="1"/>
</dbReference>
<comment type="cofactor">
    <cofactor evidence="1">
        <name>Mn(2+)</name>
        <dbReference type="ChEBI" id="CHEBI:29035"/>
    </cofactor>
</comment>
<keyword evidence="17" id="KW-0464">Manganese</keyword>
<evidence type="ECO:0000256" key="17">
    <source>
        <dbReference type="ARBA" id="ARBA00023211"/>
    </source>
</evidence>